<sequence>MRRNYFVKFSIYIGYQNTACKFQLRRYEKKMFNDSAEELANKIYEEQKKKNEEAINEAKKDMSGN</sequence>
<evidence type="ECO:0000313" key="2">
    <source>
        <dbReference type="EMBL" id="GAA0497046.1"/>
    </source>
</evidence>
<comment type="caution">
    <text evidence="2">The sequence shown here is derived from an EMBL/GenBank/DDBJ whole genome shotgun (WGS) entry which is preliminary data.</text>
</comment>
<evidence type="ECO:0000256" key="1">
    <source>
        <dbReference type="SAM" id="Coils"/>
    </source>
</evidence>
<reference evidence="3" key="1">
    <citation type="journal article" date="2019" name="Int. J. Syst. Evol. Microbiol.">
        <title>The Global Catalogue of Microorganisms (GCM) 10K type strain sequencing project: providing services to taxonomists for standard genome sequencing and annotation.</title>
        <authorList>
            <consortium name="The Broad Institute Genomics Platform"/>
            <consortium name="The Broad Institute Genome Sequencing Center for Infectious Disease"/>
            <person name="Wu L."/>
            <person name="Ma J."/>
        </authorList>
    </citation>
    <scope>NUCLEOTIDE SEQUENCE [LARGE SCALE GENOMIC DNA]</scope>
    <source>
        <strain evidence="3">JCM 12389</strain>
    </source>
</reference>
<proteinExistence type="predicted"/>
<gene>
    <name evidence="2" type="ORF">GCM10008986_25020</name>
</gene>
<organism evidence="2 3">
    <name type="scientific">Salinibacillus aidingensis</name>
    <dbReference type="NCBI Taxonomy" id="237684"/>
    <lineage>
        <taxon>Bacteria</taxon>
        <taxon>Bacillati</taxon>
        <taxon>Bacillota</taxon>
        <taxon>Bacilli</taxon>
        <taxon>Bacillales</taxon>
        <taxon>Bacillaceae</taxon>
        <taxon>Salinibacillus</taxon>
    </lineage>
</organism>
<evidence type="ECO:0000313" key="3">
    <source>
        <dbReference type="Proteomes" id="UP001500880"/>
    </source>
</evidence>
<accession>A0ABP3LB38</accession>
<protein>
    <submittedName>
        <fullName evidence="2">Uncharacterized protein</fullName>
    </submittedName>
</protein>
<keyword evidence="3" id="KW-1185">Reference proteome</keyword>
<dbReference type="EMBL" id="BAAADO010000005">
    <property type="protein sequence ID" value="GAA0497046.1"/>
    <property type="molecule type" value="Genomic_DNA"/>
</dbReference>
<dbReference type="Proteomes" id="UP001500880">
    <property type="component" value="Unassembled WGS sequence"/>
</dbReference>
<name>A0ABP3LB38_9BACI</name>
<feature type="coiled-coil region" evidence="1">
    <location>
        <begin position="33"/>
        <end position="61"/>
    </location>
</feature>
<keyword evidence="1" id="KW-0175">Coiled coil</keyword>